<accession>A0ACB8UU11</accession>
<protein>
    <submittedName>
        <fullName evidence="1">Uncharacterized protein</fullName>
    </submittedName>
</protein>
<reference evidence="1" key="1">
    <citation type="journal article" date="2022" name="bioRxiv">
        <title>Population genetic analysis of Ophidiomyces ophidiicola, the causative agent of snake fungal disease, indicates recent introductions to the USA.</title>
        <authorList>
            <person name="Ladner J.T."/>
            <person name="Palmer J.M."/>
            <person name="Ettinger C.L."/>
            <person name="Stajich J.E."/>
            <person name="Farrell T.M."/>
            <person name="Glorioso B.M."/>
            <person name="Lawson B."/>
            <person name="Price S.J."/>
            <person name="Stengle A.G."/>
            <person name="Grear D.A."/>
            <person name="Lorch J.M."/>
        </authorList>
    </citation>
    <scope>NUCLEOTIDE SEQUENCE</scope>
    <source>
        <strain evidence="1">NWHC 24266-5</strain>
    </source>
</reference>
<name>A0ACB8UU11_9EURO</name>
<sequence length="452" mass="48185">MAFRAAWLVALFLFALLAQAIPAPLEARQAAVLPENDAFYVPPEGYEKEAPGTILRSRKVPQPIAAFGAFKINFNGTYQLLYRSNDNSGQPTATVTTVLVPHGADLTKVLSYQVAEDAASINCAPSYALQLSSDTGGLGGTIVTQMELLVMVAGLEKGWVVVVPDFEGPKGAFLANVRAGNAVLDGIRAALASTSTTGIDPKARVVMWGYSGGSLASGFAAEMQQAYAPELNIVGAALGGTVPAVGPVIDAINKSLFTGLIPGGIIGLGNEYPIIRAVVDDQLVNTTKAKFLKAEKQCFGANIVTYSMNDIYSYFKDPSLLKADFIQEILKFNSMGKTGPKIPVMIYKAKNDVISPLNETEAIFDTYCSQGSDVEMRIDQSGDHASTMITGAPQALIWLDERLRGIPFRKGCSRTTQLAGLLEPDAMKVLSLTLIRAFLNILGKPIGERLIG</sequence>
<evidence type="ECO:0000313" key="1">
    <source>
        <dbReference type="EMBL" id="KAI2384806.1"/>
    </source>
</evidence>
<proteinExistence type="predicted"/>
<organism evidence="1">
    <name type="scientific">Ophidiomyces ophidiicola</name>
    <dbReference type="NCBI Taxonomy" id="1387563"/>
    <lineage>
        <taxon>Eukaryota</taxon>
        <taxon>Fungi</taxon>
        <taxon>Dikarya</taxon>
        <taxon>Ascomycota</taxon>
        <taxon>Pezizomycotina</taxon>
        <taxon>Eurotiomycetes</taxon>
        <taxon>Eurotiomycetidae</taxon>
        <taxon>Onygenales</taxon>
        <taxon>Onygenaceae</taxon>
        <taxon>Ophidiomyces</taxon>
    </lineage>
</organism>
<dbReference type="EMBL" id="JALBCA010000067">
    <property type="protein sequence ID" value="KAI2384806.1"/>
    <property type="molecule type" value="Genomic_DNA"/>
</dbReference>
<gene>
    <name evidence="1" type="ORF">LOY88_004438</name>
</gene>
<comment type="caution">
    <text evidence="1">The sequence shown here is derived from an EMBL/GenBank/DDBJ whole genome shotgun (WGS) entry which is preliminary data.</text>
</comment>